<comment type="caution">
    <text evidence="2">The sequence shown here is derived from an EMBL/GenBank/DDBJ whole genome shotgun (WGS) entry which is preliminary data.</text>
</comment>
<evidence type="ECO:0000313" key="2">
    <source>
        <dbReference type="EMBL" id="KAG0446881.1"/>
    </source>
</evidence>
<evidence type="ECO:0008006" key="4">
    <source>
        <dbReference type="Google" id="ProtNLM"/>
    </source>
</evidence>
<dbReference type="PANTHER" id="PTHR46995">
    <property type="entry name" value="OS09G0508200 PROTEIN"/>
    <property type="match status" value="1"/>
</dbReference>
<feature type="signal peptide" evidence="1">
    <location>
        <begin position="1"/>
        <end position="44"/>
    </location>
</feature>
<dbReference type="AlphaFoldDB" id="A0A835P7E2"/>
<accession>A0A835P7E2</accession>
<reference evidence="2 3" key="1">
    <citation type="journal article" date="2020" name="Nat. Food">
        <title>A phased Vanilla planifolia genome enables genetic improvement of flavour and production.</title>
        <authorList>
            <person name="Hasing T."/>
            <person name="Tang H."/>
            <person name="Brym M."/>
            <person name="Khazi F."/>
            <person name="Huang T."/>
            <person name="Chambers A.H."/>
        </authorList>
    </citation>
    <scope>NUCLEOTIDE SEQUENCE [LARGE SCALE GENOMIC DNA]</scope>
    <source>
        <tissue evidence="2">Leaf</tissue>
    </source>
</reference>
<keyword evidence="1" id="KW-0732">Signal</keyword>
<protein>
    <recommendedName>
        <fullName evidence="4">Pollen Ole e 1 allergen and extensin family protein</fullName>
    </recommendedName>
</protein>
<sequence length="175" mass="18904">MPLIAQARNPSHPPPPTRNQAPHAMALAVLFFLLCASLFPQSLSLNPNPTSAKPKTNITVIGSVFCDPCSENTFSKHSYFLPGVQVLIQCRFAVRSKASDEITVRAERTTDGFGLYKLDIPPVEGFQCKQGLEIRSMCSASLVQSSSRSCSVPGSRAPRLIWPSSPKRGTSASSI</sequence>
<organism evidence="2 3">
    <name type="scientific">Vanilla planifolia</name>
    <name type="common">Vanilla</name>
    <dbReference type="NCBI Taxonomy" id="51239"/>
    <lineage>
        <taxon>Eukaryota</taxon>
        <taxon>Viridiplantae</taxon>
        <taxon>Streptophyta</taxon>
        <taxon>Embryophyta</taxon>
        <taxon>Tracheophyta</taxon>
        <taxon>Spermatophyta</taxon>
        <taxon>Magnoliopsida</taxon>
        <taxon>Liliopsida</taxon>
        <taxon>Asparagales</taxon>
        <taxon>Orchidaceae</taxon>
        <taxon>Vanilloideae</taxon>
        <taxon>Vanilleae</taxon>
        <taxon>Vanilla</taxon>
    </lineage>
</organism>
<gene>
    <name evidence="2" type="ORF">HPP92_028587</name>
</gene>
<dbReference type="Pfam" id="PF01190">
    <property type="entry name" value="Pollen_Ole_e_1"/>
    <property type="match status" value="1"/>
</dbReference>
<dbReference type="Proteomes" id="UP000639772">
    <property type="component" value="Unassembled WGS sequence"/>
</dbReference>
<evidence type="ECO:0000256" key="1">
    <source>
        <dbReference type="SAM" id="SignalP"/>
    </source>
</evidence>
<evidence type="ECO:0000313" key="3">
    <source>
        <dbReference type="Proteomes" id="UP000639772"/>
    </source>
</evidence>
<proteinExistence type="predicted"/>
<dbReference type="OrthoDB" id="1588785at2759"/>
<dbReference type="PANTHER" id="PTHR46995:SF6">
    <property type="entry name" value="POLLEN OLE E 1 ALLERGEN AND EXTENSIN FAMILY PROTEIN"/>
    <property type="match status" value="1"/>
</dbReference>
<feature type="chain" id="PRO_5032381978" description="Pollen Ole e 1 allergen and extensin family protein" evidence="1">
    <location>
        <begin position="45"/>
        <end position="175"/>
    </location>
</feature>
<name>A0A835P7E2_VANPL</name>
<dbReference type="EMBL" id="JADCNM010000530">
    <property type="protein sequence ID" value="KAG0446881.1"/>
    <property type="molecule type" value="Genomic_DNA"/>
</dbReference>